<evidence type="ECO:0008006" key="5">
    <source>
        <dbReference type="Google" id="ProtNLM"/>
    </source>
</evidence>
<keyword evidence="2" id="KW-1133">Transmembrane helix</keyword>
<name>A0A2A4K482_HELVI</name>
<accession>A0A2A4K482</accession>
<dbReference type="PANTHER" id="PTHR46560:SF11">
    <property type="entry name" value="GH09980P"/>
    <property type="match status" value="1"/>
</dbReference>
<feature type="region of interest" description="Disordered" evidence="1">
    <location>
        <begin position="711"/>
        <end position="740"/>
    </location>
</feature>
<feature type="region of interest" description="Disordered" evidence="1">
    <location>
        <begin position="756"/>
        <end position="889"/>
    </location>
</feature>
<keyword evidence="3" id="KW-0732">Signal</keyword>
<evidence type="ECO:0000256" key="2">
    <source>
        <dbReference type="SAM" id="Phobius"/>
    </source>
</evidence>
<gene>
    <name evidence="4" type="ORF">B5V51_3242</name>
</gene>
<protein>
    <recommendedName>
        <fullName evidence="5">ZP domain-containing protein</fullName>
    </recommendedName>
</protein>
<sequence length="1001" mass="113582">MALLWCVLACALAIAQAQSNYGSQANNIEYQGEGLPEQTVLDGKVTKLDDLSPVIFLNRTKAALNCAAGAMQIELKFNEKFYGIAYADFDRHSACKVQGKGALSYELKLPLKGCGTKQDPLRVFTNNIVVRFHPGLEMDGDEVITIVCRYPPPIVPKPVFNPLIFTPETGPLPAKAPLAGTHILMIICAILFLTLLLLGLGVSYLCLRRRALPAPRRFIDDSSASIVSRESIQEVKIPRAHPSYPATAAEVGSVASDTIPSDYPSETPSEAEQAHSNAAFMMDESYHSEAVVTCILGKMLKNRVKGKLLDLSHEEILFDRSSSQQTLISEEHERQESVRTVSPVALPLPARAALLPAPERPPRPPALYSQVNRDKQEWSRRPRSIVSLNTEMTDTHSVTEVTDRSHARMFHIKKAPPPPPPVMRERLETEEQEMLMESLEPIPETPIMPARKPEITSHVVDDVFLRTITEKKTIEDIERHKRLVTEYKQVPAPPPHFDVTIRNHTVPEAQWENFSDISSASGMTLTPKMERVPLSLPPQKYIDKGGPDLFSPELIKQTGQVYQSPDLPLLPELPPARNPLFRDEDDEDVPEPVPAPPVPTNWSVLTRVLKTEAQDEVLSETERSYRLTREERLRWRELITHESTLRRELARSSTREDFTRVAHDHRFAPLYAPPKWEVIIRILAPPPDKPKNRYRKKTEWDSRSRRSSLPTLYEYDSDATSLRDPQRSRRSSYRSDHVDMRSMSEMMVDYAREQADTHSEVSGGTQLGRYYDDDSDSEHPFHQNQPWSRHSLHRSVSQPSLARSATEVVEQWTAPEGDVTPTPGRRIRGPQGLTTFTSSENRYRKKTEWDSRSRRSSLPTLYEYDSDATSLRDPQRSRRSSYRSDHVDMRSMSEMMVDYAREQADTHSEVSGGTQLGRYYDDDSDSEHPFHQNQPWSRHSLHRSVSQPSLARSATEVVEQWTAPEGDVTPTPGRRIRGPQGLTTFTSSEVRTFQASREWRE</sequence>
<feature type="chain" id="PRO_5012675273" description="ZP domain-containing protein" evidence="3">
    <location>
        <begin position="18"/>
        <end position="1001"/>
    </location>
</feature>
<organism evidence="4">
    <name type="scientific">Heliothis virescens</name>
    <name type="common">Tobacco budworm moth</name>
    <dbReference type="NCBI Taxonomy" id="7102"/>
    <lineage>
        <taxon>Eukaryota</taxon>
        <taxon>Metazoa</taxon>
        <taxon>Ecdysozoa</taxon>
        <taxon>Arthropoda</taxon>
        <taxon>Hexapoda</taxon>
        <taxon>Insecta</taxon>
        <taxon>Pterygota</taxon>
        <taxon>Neoptera</taxon>
        <taxon>Endopterygota</taxon>
        <taxon>Lepidoptera</taxon>
        <taxon>Glossata</taxon>
        <taxon>Ditrysia</taxon>
        <taxon>Noctuoidea</taxon>
        <taxon>Noctuidae</taxon>
        <taxon>Heliothinae</taxon>
        <taxon>Heliothis</taxon>
    </lineage>
</organism>
<evidence type="ECO:0000256" key="1">
    <source>
        <dbReference type="SAM" id="MobiDB-lite"/>
    </source>
</evidence>
<feature type="region of interest" description="Disordered" evidence="1">
    <location>
        <begin position="952"/>
        <end position="981"/>
    </location>
</feature>
<dbReference type="STRING" id="7102.A0A2A4K482"/>
<dbReference type="AlphaFoldDB" id="A0A2A4K482"/>
<feature type="region of interest" description="Disordered" evidence="1">
    <location>
        <begin position="355"/>
        <end position="374"/>
    </location>
</feature>
<feature type="signal peptide" evidence="3">
    <location>
        <begin position="1"/>
        <end position="17"/>
    </location>
</feature>
<comment type="caution">
    <text evidence="4">The sequence shown here is derived from an EMBL/GenBank/DDBJ whole genome shotgun (WGS) entry which is preliminary data.</text>
</comment>
<evidence type="ECO:0000313" key="4">
    <source>
        <dbReference type="EMBL" id="PCG78714.1"/>
    </source>
</evidence>
<proteinExistence type="predicted"/>
<keyword evidence="2" id="KW-0472">Membrane</keyword>
<feature type="region of interest" description="Disordered" evidence="1">
    <location>
        <begin position="576"/>
        <end position="598"/>
    </location>
</feature>
<keyword evidence="2" id="KW-0812">Transmembrane</keyword>
<evidence type="ECO:0000256" key="3">
    <source>
        <dbReference type="SAM" id="SignalP"/>
    </source>
</evidence>
<dbReference type="EMBL" id="NWSH01000177">
    <property type="protein sequence ID" value="PCG78714.1"/>
    <property type="molecule type" value="Genomic_DNA"/>
</dbReference>
<reference evidence="4" key="1">
    <citation type="submission" date="2017-09" db="EMBL/GenBank/DDBJ databases">
        <title>Contemporary evolution of a Lepidopteran species, Heliothis virescens, in response to modern agricultural practices.</title>
        <authorList>
            <person name="Fritz M.L."/>
            <person name="Deyonke A.M."/>
            <person name="Papanicolaou A."/>
            <person name="Micinski S."/>
            <person name="Westbrook J."/>
            <person name="Gould F."/>
        </authorList>
    </citation>
    <scope>NUCLEOTIDE SEQUENCE [LARGE SCALE GENOMIC DNA]</scope>
    <source>
        <strain evidence="4">HvINT-</strain>
        <tissue evidence="4">Whole body</tissue>
    </source>
</reference>
<feature type="transmembrane region" description="Helical" evidence="2">
    <location>
        <begin position="183"/>
        <end position="207"/>
    </location>
</feature>
<dbReference type="PANTHER" id="PTHR46560">
    <property type="entry name" value="CYPHER, ISOFORM B"/>
    <property type="match status" value="1"/>
</dbReference>
<feature type="compositionally biased region" description="Polar residues" evidence="1">
    <location>
        <begin position="782"/>
        <end position="803"/>
    </location>
</feature>